<organism evidence="2 3">
    <name type="scientific">Parthenolecanium corni</name>
    <dbReference type="NCBI Taxonomy" id="536013"/>
    <lineage>
        <taxon>Eukaryota</taxon>
        <taxon>Metazoa</taxon>
        <taxon>Ecdysozoa</taxon>
        <taxon>Arthropoda</taxon>
        <taxon>Hexapoda</taxon>
        <taxon>Insecta</taxon>
        <taxon>Pterygota</taxon>
        <taxon>Neoptera</taxon>
        <taxon>Paraneoptera</taxon>
        <taxon>Hemiptera</taxon>
        <taxon>Sternorrhyncha</taxon>
        <taxon>Coccoidea</taxon>
        <taxon>Coccidae</taxon>
        <taxon>Parthenolecanium</taxon>
    </lineage>
</organism>
<name>A0AAN9Y2R2_9HEMI</name>
<dbReference type="AlphaFoldDB" id="A0AAN9Y2R2"/>
<keyword evidence="1" id="KW-0812">Transmembrane</keyword>
<keyword evidence="1" id="KW-0472">Membrane</keyword>
<reference evidence="2 3" key="1">
    <citation type="submission" date="2024-03" db="EMBL/GenBank/DDBJ databases">
        <title>Adaptation during the transition from Ophiocordyceps entomopathogen to insect associate is accompanied by gene loss and intensified selection.</title>
        <authorList>
            <person name="Ward C.M."/>
            <person name="Onetto C.A."/>
            <person name="Borneman A.R."/>
        </authorList>
    </citation>
    <scope>NUCLEOTIDE SEQUENCE [LARGE SCALE GENOMIC DNA]</scope>
    <source>
        <strain evidence="2">AWRI1</strain>
        <tissue evidence="2">Single Adult Female</tissue>
    </source>
</reference>
<keyword evidence="3" id="KW-1185">Reference proteome</keyword>
<accession>A0AAN9Y2R2</accession>
<comment type="caution">
    <text evidence="2">The sequence shown here is derived from an EMBL/GenBank/DDBJ whole genome shotgun (WGS) entry which is preliminary data.</text>
</comment>
<evidence type="ECO:0000313" key="2">
    <source>
        <dbReference type="EMBL" id="KAK7586098.1"/>
    </source>
</evidence>
<sequence length="151" mass="16713">MILITSILTVASVYEHFTNICIGLLLILMMFFIVFSITMIKTSLMRNNATQHAGMNDSIWTTVADIGNIGVRAHLDEQFLRDPPSYDSVIQDSKYFFPSPPPYSAVACPATLPKYTEARTLCKSTNGTYIRSADHIIINVSKLSDSSTPST</sequence>
<dbReference type="EMBL" id="JBBCAQ010000027">
    <property type="protein sequence ID" value="KAK7586098.1"/>
    <property type="molecule type" value="Genomic_DNA"/>
</dbReference>
<dbReference type="Proteomes" id="UP001367676">
    <property type="component" value="Unassembled WGS sequence"/>
</dbReference>
<evidence type="ECO:0000313" key="3">
    <source>
        <dbReference type="Proteomes" id="UP001367676"/>
    </source>
</evidence>
<protein>
    <submittedName>
        <fullName evidence="2">Uncharacterized protein</fullName>
    </submittedName>
</protein>
<proteinExistence type="predicted"/>
<gene>
    <name evidence="2" type="ORF">V9T40_003974</name>
</gene>
<feature type="transmembrane region" description="Helical" evidence="1">
    <location>
        <begin position="17"/>
        <end position="40"/>
    </location>
</feature>
<evidence type="ECO:0000256" key="1">
    <source>
        <dbReference type="SAM" id="Phobius"/>
    </source>
</evidence>
<keyword evidence="1" id="KW-1133">Transmembrane helix</keyword>